<dbReference type="Gene3D" id="3.40.50.10810">
    <property type="entry name" value="Tandem AAA-ATPase domain"/>
    <property type="match status" value="1"/>
</dbReference>
<dbReference type="EMBL" id="BMGP01000002">
    <property type="protein sequence ID" value="GGF18122.1"/>
    <property type="molecule type" value="Genomic_DNA"/>
</dbReference>
<keyword evidence="2" id="KW-0067">ATP-binding</keyword>
<gene>
    <name evidence="2" type="ORF">GCM10011399_09770</name>
</gene>
<dbReference type="InterPro" id="IPR014001">
    <property type="entry name" value="Helicase_ATP-bd"/>
</dbReference>
<name>A0A917B342_9MICO</name>
<dbReference type="SMART" id="SM00487">
    <property type="entry name" value="DEXDc"/>
    <property type="match status" value="1"/>
</dbReference>
<dbReference type="Gene3D" id="3.40.50.300">
    <property type="entry name" value="P-loop containing nucleotide triphosphate hydrolases"/>
    <property type="match status" value="1"/>
</dbReference>
<accession>A0A917B342</accession>
<dbReference type="Pfam" id="PF00176">
    <property type="entry name" value="SNF2-rel_dom"/>
    <property type="match status" value="1"/>
</dbReference>
<keyword evidence="2" id="KW-0347">Helicase</keyword>
<keyword evidence="2" id="KW-0547">Nucleotide-binding</keyword>
<dbReference type="AlphaFoldDB" id="A0A917B342"/>
<evidence type="ECO:0000259" key="1">
    <source>
        <dbReference type="PROSITE" id="PS51192"/>
    </source>
</evidence>
<dbReference type="RefSeq" id="WP_188674689.1">
    <property type="nucleotide sequence ID" value="NZ_BMGP01000002.1"/>
</dbReference>
<evidence type="ECO:0000313" key="2">
    <source>
        <dbReference type="EMBL" id="GGF18122.1"/>
    </source>
</evidence>
<comment type="caution">
    <text evidence="2">The sequence shown here is derived from an EMBL/GenBank/DDBJ whole genome shotgun (WGS) entry which is preliminary data.</text>
</comment>
<organism evidence="2 3">
    <name type="scientific">Subtercola lobariae</name>
    <dbReference type="NCBI Taxonomy" id="1588641"/>
    <lineage>
        <taxon>Bacteria</taxon>
        <taxon>Bacillati</taxon>
        <taxon>Actinomycetota</taxon>
        <taxon>Actinomycetes</taxon>
        <taxon>Micrococcales</taxon>
        <taxon>Microbacteriaceae</taxon>
        <taxon>Subtercola</taxon>
    </lineage>
</organism>
<dbReference type="SUPFAM" id="SSF52540">
    <property type="entry name" value="P-loop containing nucleoside triphosphate hydrolases"/>
    <property type="match status" value="2"/>
</dbReference>
<feature type="domain" description="Helicase ATP-binding" evidence="1">
    <location>
        <begin position="129"/>
        <end position="287"/>
    </location>
</feature>
<keyword evidence="3" id="KW-1185">Reference proteome</keyword>
<dbReference type="Proteomes" id="UP000598775">
    <property type="component" value="Unassembled WGS sequence"/>
</dbReference>
<proteinExistence type="predicted"/>
<dbReference type="InterPro" id="IPR027417">
    <property type="entry name" value="P-loop_NTPase"/>
</dbReference>
<dbReference type="GO" id="GO:0004386">
    <property type="term" value="F:helicase activity"/>
    <property type="evidence" value="ECO:0007669"/>
    <property type="project" value="UniProtKB-KW"/>
</dbReference>
<dbReference type="GO" id="GO:0005524">
    <property type="term" value="F:ATP binding"/>
    <property type="evidence" value="ECO:0007669"/>
    <property type="project" value="InterPro"/>
</dbReference>
<dbReference type="PROSITE" id="PS51192">
    <property type="entry name" value="HELICASE_ATP_BIND_1"/>
    <property type="match status" value="1"/>
</dbReference>
<sequence length="624" mass="69509">MTAQLRARLESRPARVVLTGTEISGDSWNEIALVVGGDSNLARTEIRVSADGFLRSRQRLSGTLRSRNVAFEVDDNVRALLVKDGRDISFLNTVDATDTARGIDLSDELARGLYRVIRTLREFQVRDLNKLMHLHHGANFSVPGAGKTTVAYALHAIEQARGRVDKLLVIAPLSAFGAWEEDAVSVLSPAPSVARVRSKGIPNADVILINYQRVPGAIDDLISWASRHHVHLVLDEAHRAKRGISGEWGRALLALAPHVVRRDVLTGTPAPNHPRDLKFLLDFLWPSGRASRRIPDWAMAPQPAPRAMRVINEAITPLFVRTTKTELDIPDSDIRRVQLPMNPLQQEIYDALLNRYAGLLDLSRGDQLMFAQMGEITMYLLQAASSPRLLRSSADAARAYRFPPLAIPAGSHLAEMVERYADHEISAKIEAVCRLVSENSRRPTWNKTLVWSNFPGNLLDLEQQLAALEPAIVYGGVPSSDDAPEGVRTREREIERFRRDPNCKVLLANPAALAEGVSLHMECHDAIYLDRTFNAGQYLQSLDRIHRLGLPQDTQTTFTIFSTIGSIDERVDRRVEEKVQRLSQLLADDRLVELALPDDEEPAAVLDDRADLEAVLAELGRRRN</sequence>
<dbReference type="InterPro" id="IPR000330">
    <property type="entry name" value="SNF2_N"/>
</dbReference>
<dbReference type="InterPro" id="IPR038718">
    <property type="entry name" value="SNF2-like_sf"/>
</dbReference>
<dbReference type="PANTHER" id="PTHR10799">
    <property type="entry name" value="SNF2/RAD54 HELICASE FAMILY"/>
    <property type="match status" value="1"/>
</dbReference>
<protein>
    <submittedName>
        <fullName evidence="2">DNA helicase</fullName>
    </submittedName>
</protein>
<evidence type="ECO:0000313" key="3">
    <source>
        <dbReference type="Proteomes" id="UP000598775"/>
    </source>
</evidence>
<reference evidence="2 3" key="1">
    <citation type="journal article" date="2014" name="Int. J. Syst. Evol. Microbiol.">
        <title>Complete genome sequence of Corynebacterium casei LMG S-19264T (=DSM 44701T), isolated from a smear-ripened cheese.</title>
        <authorList>
            <consortium name="US DOE Joint Genome Institute (JGI-PGF)"/>
            <person name="Walter F."/>
            <person name="Albersmeier A."/>
            <person name="Kalinowski J."/>
            <person name="Ruckert C."/>
        </authorList>
    </citation>
    <scope>NUCLEOTIDE SEQUENCE [LARGE SCALE GENOMIC DNA]</scope>
    <source>
        <strain evidence="2 3">CGMCC 1.12976</strain>
    </source>
</reference>
<keyword evidence="2" id="KW-0378">Hydrolase</keyword>